<evidence type="ECO:0000256" key="1">
    <source>
        <dbReference type="ARBA" id="ARBA00007401"/>
    </source>
</evidence>
<keyword evidence="11" id="KW-1185">Reference proteome</keyword>
<dbReference type="Pfam" id="PF02837">
    <property type="entry name" value="Glyco_hydro_2_N"/>
    <property type="match status" value="1"/>
</dbReference>
<keyword evidence="6" id="KW-0732">Signal</keyword>
<dbReference type="EMBL" id="CP106679">
    <property type="protein sequence ID" value="UXP33877.1"/>
    <property type="molecule type" value="Genomic_DNA"/>
</dbReference>
<name>A0ABY6CTN0_9BACT</name>
<evidence type="ECO:0000259" key="8">
    <source>
        <dbReference type="Pfam" id="PF02836"/>
    </source>
</evidence>
<reference evidence="10" key="1">
    <citation type="submission" date="2022-09" db="EMBL/GenBank/DDBJ databases">
        <title>Comparative genomics and taxonomic characterization of three novel marine species of genus Reichenbachiella exhibiting antioxidant and polysaccharide degradation activities.</title>
        <authorList>
            <person name="Muhammad N."/>
            <person name="Lee Y.-J."/>
            <person name="Ko J."/>
            <person name="Kim S.-G."/>
        </authorList>
    </citation>
    <scope>NUCLEOTIDE SEQUENCE</scope>
    <source>
        <strain evidence="10">BKB1-1</strain>
    </source>
</reference>
<evidence type="ECO:0000313" key="10">
    <source>
        <dbReference type="EMBL" id="UXP33877.1"/>
    </source>
</evidence>
<dbReference type="PANTHER" id="PTHR10066:SF67">
    <property type="entry name" value="BETA-GLUCURONIDASE"/>
    <property type="match status" value="1"/>
</dbReference>
<dbReference type="RefSeq" id="WP_262311303.1">
    <property type="nucleotide sequence ID" value="NZ_CP106679.1"/>
</dbReference>
<dbReference type="InterPro" id="IPR006104">
    <property type="entry name" value="Glyco_hydro_2_N"/>
</dbReference>
<evidence type="ECO:0000256" key="4">
    <source>
        <dbReference type="ARBA" id="ARBA00022801"/>
    </source>
</evidence>
<comment type="similarity">
    <text evidence="1">Belongs to the glycosyl hydrolase 2 family.</text>
</comment>
<keyword evidence="5" id="KW-0326">Glycosidase</keyword>
<accession>A0ABY6CTN0</accession>
<dbReference type="InterPro" id="IPR013783">
    <property type="entry name" value="Ig-like_fold"/>
</dbReference>
<dbReference type="Gene3D" id="3.20.20.80">
    <property type="entry name" value="Glycosidases"/>
    <property type="match status" value="1"/>
</dbReference>
<gene>
    <name evidence="10" type="ORF">N6H18_07955</name>
</gene>
<dbReference type="InterPro" id="IPR006102">
    <property type="entry name" value="Ig-like_GH2"/>
</dbReference>
<keyword evidence="4" id="KW-0378">Hydrolase</keyword>
<sequence length="602" mass="69075">MRQIKNIFILFLTLRALAVSAGDAQDLLQNASNRVHQSLDGTWQIIVDPMETGYYNHGWKPKKNGYFMDEKPKSVSDRVEYDFDTSDELYVPGDWNMQADRLYYYEGTVWYRRKFLITKESEKKYHLYFGAVNYRSIVYLNGELVGEHIGGFTSFNFDVTDLLQEGQNTLIVKVDNTRDKDGVPTINTDWWNYGGITRSVLLVETPQVFVQDYSIQLSKNNTVEGWVKLNNNNAGKVEIAIEGIGKQVVQVKAGKASFEFDKSPKHWSLDDPYLYQVTLSCNGENIKDEIGFKSIAVQGQDIMLNGESVFLKGISIHEEAPFGTGRVTTREQCKILLDWAKELGCNYIRLAHYPHSETMVRMAEKMGFLIWSEIPVYWTINYDNPSTYSNAENQLVEMITRDKNRVGIGLWSVANETPVIDSRNEFLNKLIKKTRDLDPTRLICAALNTQKSKNGKNLIDDPLGEYVDVIGINSYCGWYGGTPESCSSWEWATKFKKPMIMSEVGAGALQGYHGEENVRWTEEYQSAVFHSNIEMLKNIDFLRGVSPWILMDFRSPRRSLKNIQNDFNRKGLISEQGLKKESFFILQNYYNSLPNQMKNTAK</sequence>
<dbReference type="Pfam" id="PF00703">
    <property type="entry name" value="Glyco_hydro_2"/>
    <property type="match status" value="1"/>
</dbReference>
<dbReference type="Pfam" id="PF02836">
    <property type="entry name" value="Glyco_hydro_2_C"/>
    <property type="match status" value="1"/>
</dbReference>
<feature type="domain" description="Glycoside hydrolase family 2 catalytic" evidence="8">
    <location>
        <begin position="295"/>
        <end position="592"/>
    </location>
</feature>
<feature type="domain" description="Glycosyl hydrolases family 2 sugar binding" evidence="9">
    <location>
        <begin position="68"/>
        <end position="206"/>
    </location>
</feature>
<evidence type="ECO:0000256" key="3">
    <source>
        <dbReference type="ARBA" id="ARBA00016205"/>
    </source>
</evidence>
<dbReference type="InterPro" id="IPR036156">
    <property type="entry name" value="Beta-gal/glucu_dom_sf"/>
</dbReference>
<dbReference type="InterPro" id="IPR008979">
    <property type="entry name" value="Galactose-bd-like_sf"/>
</dbReference>
<dbReference type="Proteomes" id="UP001065174">
    <property type="component" value="Chromosome"/>
</dbReference>
<dbReference type="SUPFAM" id="SSF49303">
    <property type="entry name" value="beta-Galactosidase/glucuronidase domain"/>
    <property type="match status" value="1"/>
</dbReference>
<dbReference type="InterPro" id="IPR006101">
    <property type="entry name" value="Glyco_hydro_2"/>
</dbReference>
<dbReference type="PRINTS" id="PR00132">
    <property type="entry name" value="GLHYDRLASE2"/>
</dbReference>
<feature type="signal peptide" evidence="6">
    <location>
        <begin position="1"/>
        <end position="21"/>
    </location>
</feature>
<dbReference type="SUPFAM" id="SSF51445">
    <property type="entry name" value="(Trans)glycosidases"/>
    <property type="match status" value="1"/>
</dbReference>
<dbReference type="Gene3D" id="2.60.120.260">
    <property type="entry name" value="Galactose-binding domain-like"/>
    <property type="match status" value="1"/>
</dbReference>
<evidence type="ECO:0000256" key="6">
    <source>
        <dbReference type="SAM" id="SignalP"/>
    </source>
</evidence>
<dbReference type="PANTHER" id="PTHR10066">
    <property type="entry name" value="BETA-GLUCURONIDASE"/>
    <property type="match status" value="1"/>
</dbReference>
<evidence type="ECO:0000259" key="9">
    <source>
        <dbReference type="Pfam" id="PF02837"/>
    </source>
</evidence>
<evidence type="ECO:0000256" key="5">
    <source>
        <dbReference type="ARBA" id="ARBA00023295"/>
    </source>
</evidence>
<dbReference type="SUPFAM" id="SSF49785">
    <property type="entry name" value="Galactose-binding domain-like"/>
    <property type="match status" value="1"/>
</dbReference>
<evidence type="ECO:0000259" key="7">
    <source>
        <dbReference type="Pfam" id="PF00703"/>
    </source>
</evidence>
<dbReference type="EC" id="3.2.1.31" evidence="2"/>
<feature type="domain" description="Glycoside hydrolase family 2 immunoglobulin-like beta-sandwich" evidence="7">
    <location>
        <begin position="209"/>
        <end position="290"/>
    </location>
</feature>
<feature type="chain" id="PRO_5046132960" description="Beta-glucuronidase" evidence="6">
    <location>
        <begin position="22"/>
        <end position="602"/>
    </location>
</feature>
<dbReference type="Gene3D" id="2.60.40.10">
    <property type="entry name" value="Immunoglobulins"/>
    <property type="match status" value="1"/>
</dbReference>
<proteinExistence type="inferred from homology"/>
<evidence type="ECO:0000256" key="2">
    <source>
        <dbReference type="ARBA" id="ARBA00012761"/>
    </source>
</evidence>
<organism evidence="10 11">
    <name type="scientific">Reichenbachiella agarivorans</name>
    <dbReference type="NCBI Taxonomy" id="2979464"/>
    <lineage>
        <taxon>Bacteria</taxon>
        <taxon>Pseudomonadati</taxon>
        <taxon>Bacteroidota</taxon>
        <taxon>Cytophagia</taxon>
        <taxon>Cytophagales</taxon>
        <taxon>Reichenbachiellaceae</taxon>
        <taxon>Reichenbachiella</taxon>
    </lineage>
</organism>
<evidence type="ECO:0000313" key="11">
    <source>
        <dbReference type="Proteomes" id="UP001065174"/>
    </source>
</evidence>
<protein>
    <recommendedName>
        <fullName evidence="3">Beta-glucuronidase</fullName>
        <ecNumber evidence="2">3.2.1.31</ecNumber>
    </recommendedName>
</protein>
<dbReference type="InterPro" id="IPR017853">
    <property type="entry name" value="GH"/>
</dbReference>
<dbReference type="InterPro" id="IPR006103">
    <property type="entry name" value="Glyco_hydro_2_cat"/>
</dbReference>